<feature type="domain" description="DUF8021" evidence="1">
    <location>
        <begin position="146"/>
        <end position="253"/>
    </location>
</feature>
<dbReference type="EMBL" id="MU006090">
    <property type="protein sequence ID" value="KAF2842131.1"/>
    <property type="molecule type" value="Genomic_DNA"/>
</dbReference>
<proteinExistence type="predicted"/>
<sequence>MTIIGTLIPFTRAECTRDSLKYAADLYLGSQNSGLIQEIFSSVTYVQNNKTIPITDSILKQAMSIAHNKTIVDTTTCATYTEVIITDPSNPHVIGTQIHHTVSNGTSKPTLIDSIVTGPGDWLFNATKTLAYITGESWDPIPASAQDTRTTLKSAADAYLDLWGNPDAPVPWGTPCTRLEGSAYTGKGAPDDSCAIGIPGGEQPPNTNRRYVVDEGMGSVSVLVDFGAMRSGAPDSHEFRLEGGRLRYVHTMTVMTTGTAS</sequence>
<protein>
    <recommendedName>
        <fullName evidence="1">DUF8021 domain-containing protein</fullName>
    </recommendedName>
</protein>
<name>A0A9P4SFU9_9PEZI</name>
<dbReference type="Pfam" id="PF26061">
    <property type="entry name" value="DUF8021"/>
    <property type="match status" value="1"/>
</dbReference>
<dbReference type="AlphaFoldDB" id="A0A9P4SFU9"/>
<evidence type="ECO:0000313" key="3">
    <source>
        <dbReference type="Proteomes" id="UP000799429"/>
    </source>
</evidence>
<keyword evidence="3" id="KW-1185">Reference proteome</keyword>
<dbReference type="Proteomes" id="UP000799429">
    <property type="component" value="Unassembled WGS sequence"/>
</dbReference>
<reference evidence="2" key="1">
    <citation type="journal article" date="2020" name="Stud. Mycol.">
        <title>101 Dothideomycetes genomes: a test case for predicting lifestyles and emergence of pathogens.</title>
        <authorList>
            <person name="Haridas S."/>
            <person name="Albert R."/>
            <person name="Binder M."/>
            <person name="Bloem J."/>
            <person name="Labutti K."/>
            <person name="Salamov A."/>
            <person name="Andreopoulos B."/>
            <person name="Baker S."/>
            <person name="Barry K."/>
            <person name="Bills G."/>
            <person name="Bluhm B."/>
            <person name="Cannon C."/>
            <person name="Castanera R."/>
            <person name="Culley D."/>
            <person name="Daum C."/>
            <person name="Ezra D."/>
            <person name="Gonzalez J."/>
            <person name="Henrissat B."/>
            <person name="Kuo A."/>
            <person name="Liang C."/>
            <person name="Lipzen A."/>
            <person name="Lutzoni F."/>
            <person name="Magnuson J."/>
            <person name="Mondo S."/>
            <person name="Nolan M."/>
            <person name="Ohm R."/>
            <person name="Pangilinan J."/>
            <person name="Park H.-J."/>
            <person name="Ramirez L."/>
            <person name="Alfaro M."/>
            <person name="Sun H."/>
            <person name="Tritt A."/>
            <person name="Yoshinaga Y."/>
            <person name="Zwiers L.-H."/>
            <person name="Turgeon B."/>
            <person name="Goodwin S."/>
            <person name="Spatafora J."/>
            <person name="Crous P."/>
            <person name="Grigoriev I."/>
        </authorList>
    </citation>
    <scope>NUCLEOTIDE SEQUENCE</scope>
    <source>
        <strain evidence="2">CBS 101060</strain>
    </source>
</reference>
<organism evidence="2 3">
    <name type="scientific">Patellaria atrata CBS 101060</name>
    <dbReference type="NCBI Taxonomy" id="1346257"/>
    <lineage>
        <taxon>Eukaryota</taxon>
        <taxon>Fungi</taxon>
        <taxon>Dikarya</taxon>
        <taxon>Ascomycota</taxon>
        <taxon>Pezizomycotina</taxon>
        <taxon>Dothideomycetes</taxon>
        <taxon>Dothideomycetes incertae sedis</taxon>
        <taxon>Patellariales</taxon>
        <taxon>Patellariaceae</taxon>
        <taxon>Patellaria</taxon>
    </lineage>
</organism>
<accession>A0A9P4SFU9</accession>
<gene>
    <name evidence="2" type="ORF">M501DRAFT_927330</name>
</gene>
<evidence type="ECO:0000259" key="1">
    <source>
        <dbReference type="Pfam" id="PF26061"/>
    </source>
</evidence>
<comment type="caution">
    <text evidence="2">The sequence shown here is derived from an EMBL/GenBank/DDBJ whole genome shotgun (WGS) entry which is preliminary data.</text>
</comment>
<dbReference type="InterPro" id="IPR058334">
    <property type="entry name" value="DUF8021"/>
</dbReference>
<evidence type="ECO:0000313" key="2">
    <source>
        <dbReference type="EMBL" id="KAF2842131.1"/>
    </source>
</evidence>
<dbReference type="OrthoDB" id="3504677at2759"/>